<reference evidence="2" key="1">
    <citation type="submission" date="2020-09" db="EMBL/GenBank/DDBJ databases">
        <title>Genome seq and assembly of Tianweitania sp.</title>
        <authorList>
            <person name="Chhetri G."/>
        </authorList>
    </citation>
    <scope>NUCLEOTIDE SEQUENCE</scope>
    <source>
        <strain evidence="2">Rool2</strain>
    </source>
</reference>
<evidence type="ECO:0000313" key="3">
    <source>
        <dbReference type="Proteomes" id="UP000643405"/>
    </source>
</evidence>
<organism evidence="2 3">
    <name type="scientific">Oryzicola mucosus</name>
    <dbReference type="NCBI Taxonomy" id="2767425"/>
    <lineage>
        <taxon>Bacteria</taxon>
        <taxon>Pseudomonadati</taxon>
        <taxon>Pseudomonadota</taxon>
        <taxon>Alphaproteobacteria</taxon>
        <taxon>Hyphomicrobiales</taxon>
        <taxon>Phyllobacteriaceae</taxon>
        <taxon>Oryzicola</taxon>
    </lineage>
</organism>
<feature type="compositionally biased region" description="Polar residues" evidence="1">
    <location>
        <begin position="73"/>
        <end position="82"/>
    </location>
</feature>
<feature type="region of interest" description="Disordered" evidence="1">
    <location>
        <begin position="56"/>
        <end position="82"/>
    </location>
</feature>
<evidence type="ECO:0000313" key="2">
    <source>
        <dbReference type="EMBL" id="MBD0416054.1"/>
    </source>
</evidence>
<sequence length="82" mass="9310">MLARPDPYACVECGTPFRSDGFHYHEGIVENGPAYWSDRGILCSPQCSLAHHQKRKAEGTLRQTPAPDPFDLSSMTQDFWKR</sequence>
<dbReference type="AlphaFoldDB" id="A0A8J6PUN7"/>
<gene>
    <name evidence="2" type="ORF">ICI42_15465</name>
</gene>
<dbReference type="Proteomes" id="UP000643405">
    <property type="component" value="Unassembled WGS sequence"/>
</dbReference>
<accession>A0A8J6PUN7</accession>
<protein>
    <submittedName>
        <fullName evidence="2">Uncharacterized protein</fullName>
    </submittedName>
</protein>
<dbReference type="RefSeq" id="WP_188165464.1">
    <property type="nucleotide sequence ID" value="NZ_JACVVX010000004.1"/>
</dbReference>
<dbReference type="EMBL" id="JACVVX010000004">
    <property type="protein sequence ID" value="MBD0416054.1"/>
    <property type="molecule type" value="Genomic_DNA"/>
</dbReference>
<comment type="caution">
    <text evidence="2">The sequence shown here is derived from an EMBL/GenBank/DDBJ whole genome shotgun (WGS) entry which is preliminary data.</text>
</comment>
<name>A0A8J6PUN7_9HYPH</name>
<keyword evidence="3" id="KW-1185">Reference proteome</keyword>
<proteinExistence type="predicted"/>
<evidence type="ECO:0000256" key="1">
    <source>
        <dbReference type="SAM" id="MobiDB-lite"/>
    </source>
</evidence>